<comment type="caution">
    <text evidence="2">The sequence shown here is derived from an EMBL/GenBank/DDBJ whole genome shotgun (WGS) entry which is preliminary data.</text>
</comment>
<dbReference type="AlphaFoldDB" id="A0A074LKV8"/>
<evidence type="ECO:0000313" key="3">
    <source>
        <dbReference type="Proteomes" id="UP000027931"/>
    </source>
</evidence>
<name>A0A074LKV8_9BACL</name>
<dbReference type="RefSeq" id="WP_052036659.1">
    <property type="nucleotide sequence ID" value="NZ_JMIR01000044.1"/>
</dbReference>
<protein>
    <recommendedName>
        <fullName evidence="1">Uracil-DNA glycosylase-like domain-containing protein</fullName>
    </recommendedName>
</protein>
<evidence type="ECO:0000259" key="1">
    <source>
        <dbReference type="Pfam" id="PF03167"/>
    </source>
</evidence>
<dbReference type="OrthoDB" id="5066079at2"/>
<sequence>MKRETMISAREERTLRQMFDEIAESFRVPDLLPDSARMVFLLESPHTQELAHGVPVAGLSGGSMAKHLLGTGGKLGPVVGQDPERYGIGLMNVCPIPMQTAAYANDAQLRPEEYGDFFPLLEGLRASRKKGLEPSRWSELQALIMDHLRERLQTLVNRRITLVPCGAFAQKYFQLAGVTSPNWNVLTDVPHPSFNNWDKERYQGKIAEVVATYRGEA</sequence>
<organism evidence="2 3">
    <name type="scientific">Tumebacillus flagellatus</name>
    <dbReference type="NCBI Taxonomy" id="1157490"/>
    <lineage>
        <taxon>Bacteria</taxon>
        <taxon>Bacillati</taxon>
        <taxon>Bacillota</taxon>
        <taxon>Bacilli</taxon>
        <taxon>Bacillales</taxon>
        <taxon>Alicyclobacillaceae</taxon>
        <taxon>Tumebacillus</taxon>
    </lineage>
</organism>
<evidence type="ECO:0000313" key="2">
    <source>
        <dbReference type="EMBL" id="KEO81180.1"/>
    </source>
</evidence>
<keyword evidence="3" id="KW-1185">Reference proteome</keyword>
<accession>A0A074LKV8</accession>
<dbReference type="EMBL" id="JMIR01000044">
    <property type="protein sequence ID" value="KEO81180.1"/>
    <property type="molecule type" value="Genomic_DNA"/>
</dbReference>
<gene>
    <name evidence="2" type="ORF">EL26_22245</name>
</gene>
<dbReference type="Proteomes" id="UP000027931">
    <property type="component" value="Unassembled WGS sequence"/>
</dbReference>
<dbReference type="Pfam" id="PF03167">
    <property type="entry name" value="UDG"/>
    <property type="match status" value="1"/>
</dbReference>
<dbReference type="eggNOG" id="ENOG5032TUI">
    <property type="taxonomic scope" value="Bacteria"/>
</dbReference>
<dbReference type="InterPro" id="IPR005122">
    <property type="entry name" value="Uracil-DNA_glycosylase-like"/>
</dbReference>
<proteinExistence type="predicted"/>
<feature type="domain" description="Uracil-DNA glycosylase-like" evidence="1">
    <location>
        <begin position="29"/>
        <end position="200"/>
    </location>
</feature>
<reference evidence="2 3" key="1">
    <citation type="journal article" date="2013" name="Int. J. Syst. Evol. Microbiol.">
        <title>Tumebacillus flagellatus sp. nov., an alpha-amylase/pullulanase-producing bacterium isolated from cassava wastewater.</title>
        <authorList>
            <person name="Wang Q."/>
            <person name="Xie N."/>
            <person name="Qin Y."/>
            <person name="Shen N."/>
            <person name="Zhu J."/>
            <person name="Mi H."/>
            <person name="Huang R."/>
        </authorList>
    </citation>
    <scope>NUCLEOTIDE SEQUENCE [LARGE SCALE GENOMIC DNA]</scope>
    <source>
        <strain evidence="2 3">GST4</strain>
    </source>
</reference>